<dbReference type="InterPro" id="IPR017941">
    <property type="entry name" value="Rieske_2Fe-2S"/>
</dbReference>
<name>A0A382EPN2_9ZZZZ</name>
<dbReference type="PROSITE" id="PS51296">
    <property type="entry name" value="RIESKE"/>
    <property type="match status" value="1"/>
</dbReference>
<accession>A0A382EPN2</accession>
<evidence type="ECO:0000259" key="6">
    <source>
        <dbReference type="PROSITE" id="PS51296"/>
    </source>
</evidence>
<evidence type="ECO:0000256" key="5">
    <source>
        <dbReference type="ARBA" id="ARBA00023014"/>
    </source>
</evidence>
<feature type="non-terminal residue" evidence="7">
    <location>
        <position position="192"/>
    </location>
</feature>
<dbReference type="CDD" id="cd03469">
    <property type="entry name" value="Rieske_RO_Alpha_N"/>
    <property type="match status" value="1"/>
</dbReference>
<evidence type="ECO:0000313" key="7">
    <source>
        <dbReference type="EMBL" id="SVB51933.1"/>
    </source>
</evidence>
<dbReference type="SUPFAM" id="SSF55961">
    <property type="entry name" value="Bet v1-like"/>
    <property type="match status" value="1"/>
</dbReference>
<dbReference type="PRINTS" id="PR00090">
    <property type="entry name" value="RNGDIOXGNASE"/>
</dbReference>
<dbReference type="InterPro" id="IPR001663">
    <property type="entry name" value="Rng_hydr_dOase-A"/>
</dbReference>
<keyword evidence="4" id="KW-0408">Iron</keyword>
<keyword evidence="1" id="KW-0001">2Fe-2S</keyword>
<dbReference type="GO" id="GO:0051537">
    <property type="term" value="F:2 iron, 2 sulfur cluster binding"/>
    <property type="evidence" value="ECO:0007669"/>
    <property type="project" value="UniProtKB-KW"/>
</dbReference>
<proteinExistence type="predicted"/>
<organism evidence="7">
    <name type="scientific">marine metagenome</name>
    <dbReference type="NCBI Taxonomy" id="408172"/>
    <lineage>
        <taxon>unclassified sequences</taxon>
        <taxon>metagenomes</taxon>
        <taxon>ecological metagenomes</taxon>
    </lineage>
</organism>
<protein>
    <recommendedName>
        <fullName evidence="6">Rieske domain-containing protein</fullName>
    </recommendedName>
</protein>
<dbReference type="Gene3D" id="3.90.380.10">
    <property type="entry name" value="Naphthalene 1,2-dioxygenase Alpha Subunit, Chain A, domain 1"/>
    <property type="match status" value="1"/>
</dbReference>
<keyword evidence="5" id="KW-0411">Iron-sulfur</keyword>
<dbReference type="PANTHER" id="PTHR43756">
    <property type="entry name" value="CHOLINE MONOOXYGENASE, CHLOROPLASTIC"/>
    <property type="match status" value="1"/>
</dbReference>
<dbReference type="GO" id="GO:0016491">
    <property type="term" value="F:oxidoreductase activity"/>
    <property type="evidence" value="ECO:0007669"/>
    <property type="project" value="UniProtKB-KW"/>
</dbReference>
<evidence type="ECO:0000256" key="4">
    <source>
        <dbReference type="ARBA" id="ARBA00023004"/>
    </source>
</evidence>
<reference evidence="7" key="1">
    <citation type="submission" date="2018-05" db="EMBL/GenBank/DDBJ databases">
        <authorList>
            <person name="Lanie J.A."/>
            <person name="Ng W.-L."/>
            <person name="Kazmierczak K.M."/>
            <person name="Andrzejewski T.M."/>
            <person name="Davidsen T.M."/>
            <person name="Wayne K.J."/>
            <person name="Tettelin H."/>
            <person name="Glass J.I."/>
            <person name="Rusch D."/>
            <person name="Podicherti R."/>
            <person name="Tsui H.-C.T."/>
            <person name="Winkler M.E."/>
        </authorList>
    </citation>
    <scope>NUCLEOTIDE SEQUENCE</scope>
</reference>
<evidence type="ECO:0000256" key="3">
    <source>
        <dbReference type="ARBA" id="ARBA00023002"/>
    </source>
</evidence>
<dbReference type="InterPro" id="IPR036922">
    <property type="entry name" value="Rieske_2Fe-2S_sf"/>
</dbReference>
<dbReference type="AlphaFoldDB" id="A0A382EPN2"/>
<dbReference type="EMBL" id="UINC01045315">
    <property type="protein sequence ID" value="SVB51933.1"/>
    <property type="molecule type" value="Genomic_DNA"/>
</dbReference>
<dbReference type="SUPFAM" id="SSF50022">
    <property type="entry name" value="ISP domain"/>
    <property type="match status" value="1"/>
</dbReference>
<keyword evidence="2" id="KW-0479">Metal-binding</keyword>
<dbReference type="Pfam" id="PF00355">
    <property type="entry name" value="Rieske"/>
    <property type="match status" value="1"/>
</dbReference>
<sequence>MPSLAYTDSEFWQMECETVLANNWAFVGFAHELKENGDVLPISLAEKPILLVKNANGNIVAFHNVCKHRCLKLVDQAKNVGNMISCPYHAWTFDLDGTLRASPFFGGTDSDQPPDFNADDHCLESVRIKVWHDWIFINLNGNAPPFEEYAAPLIKILKDVNFEKISPVGTLEFEKISTNWKFLIENYIEPYH</sequence>
<keyword evidence="3" id="KW-0560">Oxidoreductase</keyword>
<dbReference type="GO" id="GO:0046872">
    <property type="term" value="F:metal ion binding"/>
    <property type="evidence" value="ECO:0007669"/>
    <property type="project" value="UniProtKB-KW"/>
</dbReference>
<gene>
    <name evidence="7" type="ORF">METZ01_LOCUS204787</name>
</gene>
<dbReference type="Gene3D" id="2.102.10.10">
    <property type="entry name" value="Rieske [2Fe-2S] iron-sulphur domain"/>
    <property type="match status" value="1"/>
</dbReference>
<dbReference type="PANTHER" id="PTHR43756:SF5">
    <property type="entry name" value="CHOLINE MONOOXYGENASE, CHLOROPLASTIC"/>
    <property type="match status" value="1"/>
</dbReference>
<evidence type="ECO:0000256" key="2">
    <source>
        <dbReference type="ARBA" id="ARBA00022723"/>
    </source>
</evidence>
<feature type="domain" description="Rieske" evidence="6">
    <location>
        <begin position="24"/>
        <end position="137"/>
    </location>
</feature>
<evidence type="ECO:0000256" key="1">
    <source>
        <dbReference type="ARBA" id="ARBA00022714"/>
    </source>
</evidence>